<dbReference type="EMBL" id="CADCTD010000170">
    <property type="protein sequence ID" value="CAA9281929.1"/>
    <property type="molecule type" value="Genomic_DNA"/>
</dbReference>
<organism evidence="2">
    <name type="scientific">uncultured Craurococcus sp</name>
    <dbReference type="NCBI Taxonomy" id="1135998"/>
    <lineage>
        <taxon>Bacteria</taxon>
        <taxon>Pseudomonadati</taxon>
        <taxon>Pseudomonadota</taxon>
        <taxon>Alphaproteobacteria</taxon>
        <taxon>Acetobacterales</taxon>
        <taxon>Acetobacteraceae</taxon>
        <taxon>Craurococcus</taxon>
        <taxon>environmental samples</taxon>
    </lineage>
</organism>
<feature type="compositionally biased region" description="Basic residues" evidence="1">
    <location>
        <begin position="129"/>
        <end position="139"/>
    </location>
</feature>
<proteinExistence type="predicted"/>
<feature type="compositionally biased region" description="Gly residues" evidence="1">
    <location>
        <begin position="420"/>
        <end position="433"/>
    </location>
</feature>
<dbReference type="AlphaFoldDB" id="A0A6J4JLX5"/>
<feature type="compositionally biased region" description="Low complexity" evidence="1">
    <location>
        <begin position="322"/>
        <end position="334"/>
    </location>
</feature>
<sequence length="433" mass="47706">ARRTRARCPRGRRRPRRLHRCRPPRPAGPAGDAGGEGEPSTLPYRREPAAAEPRHPRAPRRAGAGARHRRPQARRRIRIRPHGAELRLPLRPGAGPQPDPCLAGAARRLRQAALRQCRPAGCGDDGAHPRHRHPIRRPRRAGDGDGRGAGRRGAHLPPALPAGCLRARHLPRRAAEGEDEQQVQQHRRLLRAFPQRRAARGRARRLYQHPPRRGWLVLADPVAGERDERRLRRQPVGLEGAAGQRAGPLPPAHRLQPDGRCADARCRDRLRDLRHGELQLPGTAGERPGLPDDRRRLRLRRPDVLHRRADGDDRRRARRAGRPSLARRPGARPAHGGEHQPRAGAGDGPHLLADLPGERPGHALALHGAEEHALDARRHHQHARRQPARLLARGGADPELQGGLPHPLRPAPRRPRAEDGGGGPAAGPRPGGV</sequence>
<feature type="compositionally biased region" description="Basic and acidic residues" evidence="1">
    <location>
        <begin position="289"/>
        <end position="315"/>
    </location>
</feature>
<feature type="compositionally biased region" description="Basic and acidic residues" evidence="1">
    <location>
        <begin position="44"/>
        <end position="55"/>
    </location>
</feature>
<feature type="compositionally biased region" description="Basic residues" evidence="1">
    <location>
        <begin position="377"/>
        <end position="387"/>
    </location>
</feature>
<feature type="region of interest" description="Disordered" evidence="1">
    <location>
        <begin position="120"/>
        <end position="161"/>
    </location>
</feature>
<feature type="region of interest" description="Disordered" evidence="1">
    <location>
        <begin position="277"/>
        <end position="361"/>
    </location>
</feature>
<feature type="region of interest" description="Disordered" evidence="1">
    <location>
        <begin position="1"/>
        <end position="99"/>
    </location>
</feature>
<accession>A0A6J4JLX5</accession>
<evidence type="ECO:0000256" key="1">
    <source>
        <dbReference type="SAM" id="MobiDB-lite"/>
    </source>
</evidence>
<protein>
    <submittedName>
        <fullName evidence="2">FIG022199: FAD-binding protein</fullName>
    </submittedName>
</protein>
<feature type="region of interest" description="Disordered" evidence="1">
    <location>
        <begin position="225"/>
        <end position="260"/>
    </location>
</feature>
<name>A0A6J4JLX5_9PROT</name>
<feature type="non-terminal residue" evidence="2">
    <location>
        <position position="1"/>
    </location>
</feature>
<reference evidence="2" key="1">
    <citation type="submission" date="2020-02" db="EMBL/GenBank/DDBJ databases">
        <authorList>
            <person name="Meier V. D."/>
        </authorList>
    </citation>
    <scope>NUCLEOTIDE SEQUENCE</scope>
    <source>
        <strain evidence="2">AVDCRST_MAG27</strain>
    </source>
</reference>
<feature type="region of interest" description="Disordered" evidence="1">
    <location>
        <begin position="373"/>
        <end position="433"/>
    </location>
</feature>
<gene>
    <name evidence="2" type="ORF">AVDCRST_MAG27-4149</name>
</gene>
<feature type="non-terminal residue" evidence="2">
    <location>
        <position position="433"/>
    </location>
</feature>
<feature type="compositionally biased region" description="Basic residues" evidence="1">
    <location>
        <begin position="56"/>
        <end position="81"/>
    </location>
</feature>
<evidence type="ECO:0000313" key="2">
    <source>
        <dbReference type="EMBL" id="CAA9281929.1"/>
    </source>
</evidence>
<feature type="compositionally biased region" description="Basic residues" evidence="1">
    <location>
        <begin position="1"/>
        <end position="23"/>
    </location>
</feature>